<evidence type="ECO:0000313" key="3">
    <source>
        <dbReference type="Proteomes" id="UP000010411"/>
    </source>
</evidence>
<organism evidence="2 3">
    <name type="scientific">Streptomyces ipomoeae 91-03</name>
    <dbReference type="NCBI Taxonomy" id="698759"/>
    <lineage>
        <taxon>Bacteria</taxon>
        <taxon>Bacillati</taxon>
        <taxon>Actinomycetota</taxon>
        <taxon>Actinomycetes</taxon>
        <taxon>Kitasatosporales</taxon>
        <taxon>Streptomycetaceae</taxon>
        <taxon>Streptomyces</taxon>
    </lineage>
</organism>
<dbReference type="Proteomes" id="UP000010411">
    <property type="component" value="Unassembled WGS sequence"/>
</dbReference>
<protein>
    <recommendedName>
        <fullName evidence="1">LTD domain-containing protein</fullName>
    </recommendedName>
</protein>
<proteinExistence type="predicted"/>
<comment type="caution">
    <text evidence="2">The sequence shown here is derived from an EMBL/GenBank/DDBJ whole genome shotgun (WGS) entry which is preliminary data.</text>
</comment>
<dbReference type="SUPFAM" id="SSF74853">
    <property type="entry name" value="Lamin A/C globular tail domain"/>
    <property type="match status" value="1"/>
</dbReference>
<gene>
    <name evidence="2" type="ORF">STRIP9103_07199</name>
</gene>
<feature type="domain" description="LTD" evidence="1">
    <location>
        <begin position="30"/>
        <end position="152"/>
    </location>
</feature>
<dbReference type="Gene3D" id="2.60.40.1260">
    <property type="entry name" value="Lamin Tail domain"/>
    <property type="match status" value="1"/>
</dbReference>
<reference evidence="2 3" key="1">
    <citation type="submission" date="2012-11" db="EMBL/GenBank/DDBJ databases">
        <authorList>
            <person name="Huguet-Tapia J.C."/>
            <person name="Durkin A.S."/>
            <person name="Pettis G.S."/>
            <person name="Badger J.H."/>
        </authorList>
    </citation>
    <scope>NUCLEOTIDE SEQUENCE [LARGE SCALE GENOMIC DNA]</scope>
    <source>
        <strain evidence="2 3">91-03</strain>
    </source>
</reference>
<sequence>MNEDPGGISMHQRIRAALPALAGAVALTGTLLSSPAEAAGGVIIYRVYFDSPGKDTRTNASLNGEWVQLKNTGSKAVSLKGWVLKDPENHKYTFLNVKIAAKQTVKVRTGSGKDTTATKYQNRKAYVWNNTSDTATLLKANGSKADSCSWTTRDGSDKYC</sequence>
<dbReference type="Pfam" id="PF00932">
    <property type="entry name" value="LTD"/>
    <property type="match status" value="1"/>
</dbReference>
<name>L1L2L7_9ACTN</name>
<dbReference type="InterPro" id="IPR001322">
    <property type="entry name" value="Lamin_tail_dom"/>
</dbReference>
<dbReference type="InterPro" id="IPR036415">
    <property type="entry name" value="Lamin_tail_dom_sf"/>
</dbReference>
<evidence type="ECO:0000313" key="2">
    <source>
        <dbReference type="EMBL" id="EKX67054.1"/>
    </source>
</evidence>
<accession>L1L2L7</accession>
<evidence type="ECO:0000259" key="1">
    <source>
        <dbReference type="PROSITE" id="PS51841"/>
    </source>
</evidence>
<dbReference type="AlphaFoldDB" id="L1L2L7"/>
<dbReference type="PATRIC" id="fig|698759.3.peg.2382"/>
<dbReference type="PROSITE" id="PS51841">
    <property type="entry name" value="LTD"/>
    <property type="match status" value="1"/>
</dbReference>
<keyword evidence="3" id="KW-1185">Reference proteome</keyword>
<dbReference type="EMBL" id="AEJC01000177">
    <property type="protein sequence ID" value="EKX67054.1"/>
    <property type="molecule type" value="Genomic_DNA"/>
</dbReference>